<feature type="binding site" evidence="7">
    <location>
        <position position="121"/>
    </location>
    <ligand>
        <name>oxalate</name>
        <dbReference type="ChEBI" id="CHEBI:30623"/>
    </ligand>
</feature>
<evidence type="ECO:0000256" key="8">
    <source>
        <dbReference type="PIRSR" id="PIRSR601929-2"/>
    </source>
</evidence>
<dbReference type="InterPro" id="IPR001929">
    <property type="entry name" value="Germin"/>
</dbReference>
<feature type="binding site" evidence="8">
    <location>
        <position position="163"/>
    </location>
    <ligand>
        <name>Mn(2+)</name>
        <dbReference type="ChEBI" id="CHEBI:29035"/>
    </ligand>
</feature>
<dbReference type="CDD" id="cd02241">
    <property type="entry name" value="cupin_OxOx"/>
    <property type="match status" value="1"/>
</dbReference>
<dbReference type="SMART" id="SM00835">
    <property type="entry name" value="Cupin_1"/>
    <property type="match status" value="1"/>
</dbReference>
<comment type="caution">
    <text evidence="11">The sequence shown here is derived from an EMBL/GenBank/DDBJ whole genome shotgun (WGS) entry which is preliminary data.</text>
</comment>
<dbReference type="InterPro" id="IPR011051">
    <property type="entry name" value="RmlC_Cupin_sf"/>
</dbReference>
<keyword evidence="3 9" id="KW-0052">Apoplast</keyword>
<evidence type="ECO:0000313" key="12">
    <source>
        <dbReference type="Proteomes" id="UP001633002"/>
    </source>
</evidence>
<gene>
    <name evidence="11" type="ORF">R1sor_016427</name>
</gene>
<keyword evidence="12" id="KW-1185">Reference proteome</keyword>
<keyword evidence="6 7" id="KW-0464">Manganese</keyword>
<comment type="similarity">
    <text evidence="2 9">Belongs to the germin family.</text>
</comment>
<feature type="binding site" evidence="8">
    <location>
        <position position="114"/>
    </location>
    <ligand>
        <name>Mn(2+)</name>
        <dbReference type="ChEBI" id="CHEBI:29035"/>
    </ligand>
</feature>
<evidence type="ECO:0000313" key="11">
    <source>
        <dbReference type="EMBL" id="KAL3690118.1"/>
    </source>
</evidence>
<proteinExistence type="inferred from homology"/>
<feature type="binding site" evidence="7">
    <location>
        <position position="116"/>
    </location>
    <ligand>
        <name>oxalate</name>
        <dbReference type="ChEBI" id="CHEBI:30623"/>
    </ligand>
</feature>
<feature type="binding site" evidence="8">
    <location>
        <position position="116"/>
    </location>
    <ligand>
        <name>Mn(2+)</name>
        <dbReference type="ChEBI" id="CHEBI:29035"/>
    </ligand>
</feature>
<keyword evidence="4 9" id="KW-0964">Secreted</keyword>
<dbReference type="AlphaFoldDB" id="A0ABD3HFD3"/>
<accession>A0ABD3HFD3</accession>
<organism evidence="11 12">
    <name type="scientific">Riccia sorocarpa</name>
    <dbReference type="NCBI Taxonomy" id="122646"/>
    <lineage>
        <taxon>Eukaryota</taxon>
        <taxon>Viridiplantae</taxon>
        <taxon>Streptophyta</taxon>
        <taxon>Embryophyta</taxon>
        <taxon>Marchantiophyta</taxon>
        <taxon>Marchantiopsida</taxon>
        <taxon>Marchantiidae</taxon>
        <taxon>Marchantiales</taxon>
        <taxon>Ricciaceae</taxon>
        <taxon>Riccia</taxon>
    </lineage>
</organism>
<evidence type="ECO:0000256" key="1">
    <source>
        <dbReference type="ARBA" id="ARBA00004271"/>
    </source>
</evidence>
<dbReference type="PANTHER" id="PTHR31238">
    <property type="entry name" value="GERMIN-LIKE PROTEIN SUBFAMILY 3 MEMBER 3"/>
    <property type="match status" value="1"/>
</dbReference>
<dbReference type="GO" id="GO:0048046">
    <property type="term" value="C:apoplast"/>
    <property type="evidence" value="ECO:0007669"/>
    <property type="project" value="UniProtKB-SubCell"/>
</dbReference>
<name>A0ABD3HFD3_9MARC</name>
<dbReference type="GO" id="GO:0030145">
    <property type="term" value="F:manganese ion binding"/>
    <property type="evidence" value="ECO:0007669"/>
    <property type="project" value="UniProtKB-UniRule"/>
</dbReference>
<evidence type="ECO:0000256" key="5">
    <source>
        <dbReference type="ARBA" id="ARBA00022723"/>
    </source>
</evidence>
<dbReference type="InterPro" id="IPR006045">
    <property type="entry name" value="Cupin_1"/>
</dbReference>
<dbReference type="PRINTS" id="PR00325">
    <property type="entry name" value="GERMIN"/>
</dbReference>
<dbReference type="Gene3D" id="2.60.120.10">
    <property type="entry name" value="Jelly Rolls"/>
    <property type="match status" value="1"/>
</dbReference>
<dbReference type="InterPro" id="IPR014710">
    <property type="entry name" value="RmlC-like_jellyroll"/>
</dbReference>
<evidence type="ECO:0000259" key="10">
    <source>
        <dbReference type="SMART" id="SM00835"/>
    </source>
</evidence>
<feature type="domain" description="Cupin type-1" evidence="10">
    <location>
        <begin position="64"/>
        <end position="215"/>
    </location>
</feature>
<feature type="binding site" evidence="8">
    <location>
        <position position="121"/>
    </location>
    <ligand>
        <name>Mn(2+)</name>
        <dbReference type="ChEBI" id="CHEBI:29035"/>
    </ligand>
</feature>
<sequence length="220" mass="23877">MQDLIDATYQLCRAKSFEAKLERFYTESTALDFETSTFVHAADPEEIRDFAPPPNGTVLNADYFTFKGLRDFDVATGAFANATLANVKVFPALSGLGVSNALVLYPPGAVNLPHIHPRASETLFIIEGTLDVGILDTTAPIPQLFTQTLLTGDIVVFPRGLVHFHINRSNNRVKAYAAFSSTLPGTVSLPRTLFKTGISNDVLTKSFQVSDDIINALIAA</sequence>
<evidence type="ECO:0000256" key="7">
    <source>
        <dbReference type="PIRSR" id="PIRSR601929-1"/>
    </source>
</evidence>
<evidence type="ECO:0000256" key="9">
    <source>
        <dbReference type="RuleBase" id="RU366015"/>
    </source>
</evidence>
<comment type="subcellular location">
    <subcellularLocation>
        <location evidence="1 9">Secreted</location>
        <location evidence="1 9">Extracellular space</location>
        <location evidence="1 9">Apoplast</location>
    </subcellularLocation>
</comment>
<dbReference type="Pfam" id="PF00190">
    <property type="entry name" value="Cupin_1"/>
    <property type="match status" value="1"/>
</dbReference>
<dbReference type="EMBL" id="JBJQOH010000004">
    <property type="protein sequence ID" value="KAL3690118.1"/>
    <property type="molecule type" value="Genomic_DNA"/>
</dbReference>
<evidence type="ECO:0000256" key="3">
    <source>
        <dbReference type="ARBA" id="ARBA00022523"/>
    </source>
</evidence>
<keyword evidence="5 7" id="KW-0479">Metal-binding</keyword>
<feature type="binding site" evidence="7">
    <location>
        <position position="111"/>
    </location>
    <ligand>
        <name>oxalate</name>
        <dbReference type="ChEBI" id="CHEBI:30623"/>
    </ligand>
</feature>
<evidence type="ECO:0000256" key="2">
    <source>
        <dbReference type="ARBA" id="ARBA00007456"/>
    </source>
</evidence>
<dbReference type="SUPFAM" id="SSF51182">
    <property type="entry name" value="RmlC-like cupins"/>
    <property type="match status" value="1"/>
</dbReference>
<protein>
    <recommendedName>
        <fullName evidence="9">Germin-like protein</fullName>
    </recommendedName>
</protein>
<evidence type="ECO:0000256" key="4">
    <source>
        <dbReference type="ARBA" id="ARBA00022525"/>
    </source>
</evidence>
<reference evidence="11 12" key="1">
    <citation type="submission" date="2024-09" db="EMBL/GenBank/DDBJ databases">
        <title>Chromosome-scale assembly of Riccia sorocarpa.</title>
        <authorList>
            <person name="Paukszto L."/>
        </authorList>
    </citation>
    <scope>NUCLEOTIDE SEQUENCE [LARGE SCALE GENOMIC DNA]</scope>
    <source>
        <strain evidence="11">LP-2024</strain>
        <tissue evidence="11">Aerial parts of the thallus</tissue>
    </source>
</reference>
<evidence type="ECO:0000256" key="6">
    <source>
        <dbReference type="ARBA" id="ARBA00023211"/>
    </source>
</evidence>
<dbReference type="Proteomes" id="UP001633002">
    <property type="component" value="Unassembled WGS sequence"/>
</dbReference>